<dbReference type="RefSeq" id="WP_189087628.1">
    <property type="nucleotide sequence ID" value="NZ_BMQL01000001.1"/>
</dbReference>
<gene>
    <name evidence="2" type="ORF">GCM10008957_02150</name>
</gene>
<comment type="caution">
    <text evidence="2">The sequence shown here is derived from an EMBL/GenBank/DDBJ whole genome shotgun (WGS) entry which is preliminary data.</text>
</comment>
<dbReference type="Pfam" id="PF04167">
    <property type="entry name" value="DUF402"/>
    <property type="match status" value="1"/>
</dbReference>
<evidence type="ECO:0000313" key="2">
    <source>
        <dbReference type="EMBL" id="GGQ93634.1"/>
    </source>
</evidence>
<organism evidence="2 3">
    <name type="scientific">Deinococcus ruber</name>
    <dbReference type="NCBI Taxonomy" id="1848197"/>
    <lineage>
        <taxon>Bacteria</taxon>
        <taxon>Thermotogati</taxon>
        <taxon>Deinococcota</taxon>
        <taxon>Deinococci</taxon>
        <taxon>Deinococcales</taxon>
        <taxon>Deinococcaceae</taxon>
        <taxon>Deinococcus</taxon>
    </lineage>
</organism>
<evidence type="ECO:0000313" key="3">
    <source>
        <dbReference type="Proteomes" id="UP000603865"/>
    </source>
</evidence>
<dbReference type="EMBL" id="BMQL01000001">
    <property type="protein sequence ID" value="GGQ93634.1"/>
    <property type="molecule type" value="Genomic_DNA"/>
</dbReference>
<dbReference type="InterPro" id="IPR035930">
    <property type="entry name" value="FomD-like_sf"/>
</dbReference>
<dbReference type="Proteomes" id="UP000603865">
    <property type="component" value="Unassembled WGS sequence"/>
</dbReference>
<dbReference type="InterPro" id="IPR007295">
    <property type="entry name" value="DUF402"/>
</dbReference>
<name>A0A918BV37_9DEIO</name>
<reference evidence="2" key="1">
    <citation type="journal article" date="2014" name="Int. J. Syst. Evol. Microbiol.">
        <title>Complete genome sequence of Corynebacterium casei LMG S-19264T (=DSM 44701T), isolated from a smear-ripened cheese.</title>
        <authorList>
            <consortium name="US DOE Joint Genome Institute (JGI-PGF)"/>
            <person name="Walter F."/>
            <person name="Albersmeier A."/>
            <person name="Kalinowski J."/>
            <person name="Ruckert C."/>
        </authorList>
    </citation>
    <scope>NUCLEOTIDE SEQUENCE</scope>
    <source>
        <strain evidence="2">JCM 31311</strain>
    </source>
</reference>
<keyword evidence="3" id="KW-1185">Reference proteome</keyword>
<dbReference type="Gene3D" id="2.40.380.10">
    <property type="entry name" value="FomD-like"/>
    <property type="match status" value="1"/>
</dbReference>
<proteinExistence type="predicted"/>
<evidence type="ECO:0000259" key="1">
    <source>
        <dbReference type="Pfam" id="PF04167"/>
    </source>
</evidence>
<reference evidence="2" key="2">
    <citation type="submission" date="2020-09" db="EMBL/GenBank/DDBJ databases">
        <authorList>
            <person name="Sun Q."/>
            <person name="Ohkuma M."/>
        </authorList>
    </citation>
    <scope>NUCLEOTIDE SEQUENCE</scope>
    <source>
        <strain evidence="2">JCM 31311</strain>
    </source>
</reference>
<dbReference type="SUPFAM" id="SSF159234">
    <property type="entry name" value="FomD-like"/>
    <property type="match status" value="1"/>
</dbReference>
<accession>A0A918BV37</accession>
<feature type="domain" description="DUF402" evidence="1">
    <location>
        <begin position="46"/>
        <end position="183"/>
    </location>
</feature>
<protein>
    <recommendedName>
        <fullName evidence="1">DUF402 domain-containing protein</fullName>
    </recommendedName>
</protein>
<sequence length="217" mass="24177">MATGTGSGKAADVQQQPLKTGDILSLHPVKTEQHDFRNRLHHTNTGIRPVDLYRETPHGLYVSRRFVDHPHIAYWQAHLLPGLFPGVNDKPGGMGVQLCRYDFHSERTHDYYLDIATIQRQEDVWTVRDHYLDLLVWDGLCAEIADTDELSAAHQAGYISSAELHAALHTAHAVLNGLARHGYEIEGWLTSLGLKLAWDLVDSGPHDPAADSKLALV</sequence>
<dbReference type="AlphaFoldDB" id="A0A918BV37"/>